<evidence type="ECO:0000313" key="2">
    <source>
        <dbReference type="EMBL" id="KAK6167518.1"/>
    </source>
</evidence>
<feature type="region of interest" description="Disordered" evidence="1">
    <location>
        <begin position="121"/>
        <end position="146"/>
    </location>
</feature>
<gene>
    <name evidence="2" type="ORF">SNE40_021522</name>
</gene>
<evidence type="ECO:0000256" key="1">
    <source>
        <dbReference type="SAM" id="MobiDB-lite"/>
    </source>
</evidence>
<dbReference type="AlphaFoldDB" id="A0AAN8G821"/>
<comment type="caution">
    <text evidence="2">The sequence shown here is derived from an EMBL/GenBank/DDBJ whole genome shotgun (WGS) entry which is preliminary data.</text>
</comment>
<protein>
    <submittedName>
        <fullName evidence="2">Uncharacterized protein</fullName>
    </submittedName>
</protein>
<proteinExistence type="predicted"/>
<reference evidence="2 3" key="1">
    <citation type="submission" date="2024-01" db="EMBL/GenBank/DDBJ databases">
        <title>The genome of the rayed Mediterranean limpet Patella caerulea (Linnaeus, 1758).</title>
        <authorList>
            <person name="Anh-Thu Weber A."/>
            <person name="Halstead-Nussloch G."/>
        </authorList>
    </citation>
    <scope>NUCLEOTIDE SEQUENCE [LARGE SCALE GENOMIC DNA]</scope>
    <source>
        <strain evidence="2">AATW-2023a</strain>
        <tissue evidence="2">Whole specimen</tissue>
    </source>
</reference>
<organism evidence="2 3">
    <name type="scientific">Patella caerulea</name>
    <name type="common">Rayed Mediterranean limpet</name>
    <dbReference type="NCBI Taxonomy" id="87958"/>
    <lineage>
        <taxon>Eukaryota</taxon>
        <taxon>Metazoa</taxon>
        <taxon>Spiralia</taxon>
        <taxon>Lophotrochozoa</taxon>
        <taxon>Mollusca</taxon>
        <taxon>Gastropoda</taxon>
        <taxon>Patellogastropoda</taxon>
        <taxon>Patelloidea</taxon>
        <taxon>Patellidae</taxon>
        <taxon>Patella</taxon>
    </lineage>
</organism>
<sequence>MEAKRAEKEDKVKSERMSLSRQIEEAMKVVEDDELGDEDFTITIESPNTSHLPGPAIRSTTSIPKTETEFPHVKVRTGRTKLSEPLMRALVQCLSEYKVTANDLLGIAVTLANTVFGQKWQKSGSDSNGDPKEDLGCEPLSSDDEGDCDPLTLKRSKRDLTFVMPSRKCMSMYLQDASVLNLEMVARKLTQKNSSTVVTVGIDDATKAAGHKHFHVKTDHITLKDRDSGIRETFTTGYVENPSHTGESGADAYHYKLQCLAILADTSVNDMKQMIDFWITDRAGDCSTMLEHLGVSDDKKLKCSAHIVLAVDHALEKVFKDVEQKVGIEKLIRVNNILKSNSSIHTLGLIAVAKLLSPSHASHSVSLFTEFKDWLDAKGLNRAAFKGFVSNRFGRPLELSVEFVKNRENLIDFFDAIVDENSNKLVLAVHTFITNEWFLCCAEVYQLFGEILLYPLMDSLGIDGRGPKEARTWSTLKAFFHEKLARLNALKSDFQQARTGKGQLIHAALTESIKALVRQLSDIKYFDTEESEDSTMDFDKLQLAPITNLGSESEFAKLSNRIQFAGGMTTMKTHSEKNIVSSNGYLVSPGFTALKREEKTDKWKWARSSEPVNEVKRLERDFLATVKATKSLSLVKKEEIKKKKCRRMLELLDKCKEHRGPVTISTIDYIKRLYQAQLIAEIGYLRQTICPDIRQKRRTRGSDGRFRFQTFSVEQLRNSIRSAVKPEGEPVSDLDGLIKSALISL</sequence>
<evidence type="ECO:0000313" key="3">
    <source>
        <dbReference type="Proteomes" id="UP001347796"/>
    </source>
</evidence>
<name>A0AAN8G821_PATCE</name>
<dbReference type="Proteomes" id="UP001347796">
    <property type="component" value="Unassembled WGS sequence"/>
</dbReference>
<keyword evidence="3" id="KW-1185">Reference proteome</keyword>
<dbReference type="EMBL" id="JAZGQO010000018">
    <property type="protein sequence ID" value="KAK6167518.1"/>
    <property type="molecule type" value="Genomic_DNA"/>
</dbReference>
<accession>A0AAN8G821</accession>